<feature type="transmembrane region" description="Helical" evidence="4">
    <location>
        <begin position="55"/>
        <end position="85"/>
    </location>
</feature>
<evidence type="ECO:0000256" key="1">
    <source>
        <dbReference type="ARBA" id="ARBA00004370"/>
    </source>
</evidence>
<protein>
    <recommendedName>
        <fullName evidence="7">Late embryogenesis abundant protein LEA-2 subgroup domain-containing protein</fullName>
    </recommendedName>
</protein>
<gene>
    <name evidence="5" type="ORF">TEA_020061</name>
</gene>
<dbReference type="EMBL" id="SDRB02013297">
    <property type="protein sequence ID" value="THF95266.1"/>
    <property type="molecule type" value="Genomic_DNA"/>
</dbReference>
<dbReference type="AlphaFoldDB" id="A0A4V3WJ27"/>
<evidence type="ECO:0000313" key="5">
    <source>
        <dbReference type="EMBL" id="THF95266.1"/>
    </source>
</evidence>
<feature type="region of interest" description="Disordered" evidence="3">
    <location>
        <begin position="1"/>
        <end position="47"/>
    </location>
</feature>
<sequence length="475" mass="52527">MTDKVYPSAKPTTTTTNGTATGATNPPPKSHLYNPNRLPYRPQPTPRRRRSRRRCLCLCCFWSILILAGLLLLAAIAGCVVYVLYNPRRPTFSVTTLKIYQFNLSTTADDTTHLSSTLNLTISAKNPNKKLTYFYDPISITALSNNLEIANGSFPLFTSDPKNITLIRSSLSTSSQVVDADSVKSLRSDLKKKIGLPIKVVMDTKVVMKMENLKSKKVRIRVTCDGIHGVVPKGKSPSIASISDAKLNFCNAMRMRIISATIAISFRRRCLCLCCFWSILILAGLLLLAAIAGCVVYVLYNPRRPTFSVTTLKIYQFNLSTTADDTTHLSSTLNLTISAKNPNKKLTYFYDPISITALSNNLEIANGSFPLFTSDPKNITLIRSSLSTSSQVVDADSVKSLRSDLKKKIGLPIKVVMDTKVVMKMENLKSKKVRIRVTCDGIHGVVPKGKSPSIASISDAKCKVDLRIKIWKWTF</sequence>
<dbReference type="GO" id="GO:0005886">
    <property type="term" value="C:plasma membrane"/>
    <property type="evidence" value="ECO:0007669"/>
    <property type="project" value="TreeGrafter"/>
</dbReference>
<evidence type="ECO:0008006" key="7">
    <source>
        <dbReference type="Google" id="ProtNLM"/>
    </source>
</evidence>
<proteinExistence type="predicted"/>
<dbReference type="PANTHER" id="PTHR31234:SF6">
    <property type="entry name" value="LATE EMBRYOGENESIS ABUNDANT PROTEIN LEA-2 SUBGROUP DOMAIN-CONTAINING PROTEIN"/>
    <property type="match status" value="1"/>
</dbReference>
<evidence type="ECO:0000256" key="2">
    <source>
        <dbReference type="ARBA" id="ARBA00023136"/>
    </source>
</evidence>
<keyword evidence="4" id="KW-0812">Transmembrane</keyword>
<keyword evidence="6" id="KW-1185">Reference proteome</keyword>
<evidence type="ECO:0000313" key="6">
    <source>
        <dbReference type="Proteomes" id="UP000306102"/>
    </source>
</evidence>
<feature type="transmembrane region" description="Helical" evidence="4">
    <location>
        <begin position="276"/>
        <end position="300"/>
    </location>
</feature>
<dbReference type="InterPro" id="IPR044839">
    <property type="entry name" value="NDR1-like"/>
</dbReference>
<keyword evidence="4" id="KW-1133">Transmembrane helix</keyword>
<dbReference type="GO" id="GO:0098542">
    <property type="term" value="P:defense response to other organism"/>
    <property type="evidence" value="ECO:0007669"/>
    <property type="project" value="InterPro"/>
</dbReference>
<dbReference type="Proteomes" id="UP000306102">
    <property type="component" value="Unassembled WGS sequence"/>
</dbReference>
<keyword evidence="2 4" id="KW-0472">Membrane</keyword>
<evidence type="ECO:0000256" key="4">
    <source>
        <dbReference type="SAM" id="Phobius"/>
    </source>
</evidence>
<feature type="compositionally biased region" description="Low complexity" evidence="3">
    <location>
        <begin position="11"/>
        <end position="24"/>
    </location>
</feature>
<dbReference type="PANTHER" id="PTHR31234">
    <property type="entry name" value="LATE EMBRYOGENESIS ABUNDANT (LEA) HYDROXYPROLINE-RICH GLYCOPROTEIN FAMILY"/>
    <property type="match status" value="1"/>
</dbReference>
<accession>A0A4V3WJ27</accession>
<comment type="subcellular location">
    <subcellularLocation>
        <location evidence="1">Membrane</location>
    </subcellularLocation>
</comment>
<comment type="caution">
    <text evidence="5">The sequence shown here is derived from an EMBL/GenBank/DDBJ whole genome shotgun (WGS) entry which is preliminary data.</text>
</comment>
<reference evidence="5 6" key="1">
    <citation type="journal article" date="2018" name="Proc. Natl. Acad. Sci. U.S.A.">
        <title>Draft genome sequence of Camellia sinensis var. sinensis provides insights into the evolution of the tea genome and tea quality.</title>
        <authorList>
            <person name="Wei C."/>
            <person name="Yang H."/>
            <person name="Wang S."/>
            <person name="Zhao J."/>
            <person name="Liu C."/>
            <person name="Gao L."/>
            <person name="Xia E."/>
            <person name="Lu Y."/>
            <person name="Tai Y."/>
            <person name="She G."/>
            <person name="Sun J."/>
            <person name="Cao H."/>
            <person name="Tong W."/>
            <person name="Gao Q."/>
            <person name="Li Y."/>
            <person name="Deng W."/>
            <person name="Jiang X."/>
            <person name="Wang W."/>
            <person name="Chen Q."/>
            <person name="Zhang S."/>
            <person name="Li H."/>
            <person name="Wu J."/>
            <person name="Wang P."/>
            <person name="Li P."/>
            <person name="Shi C."/>
            <person name="Zheng F."/>
            <person name="Jian J."/>
            <person name="Huang B."/>
            <person name="Shan D."/>
            <person name="Shi M."/>
            <person name="Fang C."/>
            <person name="Yue Y."/>
            <person name="Li F."/>
            <person name="Li D."/>
            <person name="Wei S."/>
            <person name="Han B."/>
            <person name="Jiang C."/>
            <person name="Yin Y."/>
            <person name="Xia T."/>
            <person name="Zhang Z."/>
            <person name="Bennetzen J.L."/>
            <person name="Zhao S."/>
            <person name="Wan X."/>
        </authorList>
    </citation>
    <scope>NUCLEOTIDE SEQUENCE [LARGE SCALE GENOMIC DNA]</scope>
    <source>
        <strain evidence="6">cv. Shuchazao</strain>
        <tissue evidence="5">Leaf</tissue>
    </source>
</reference>
<organism evidence="5 6">
    <name type="scientific">Camellia sinensis var. sinensis</name>
    <name type="common">China tea</name>
    <dbReference type="NCBI Taxonomy" id="542762"/>
    <lineage>
        <taxon>Eukaryota</taxon>
        <taxon>Viridiplantae</taxon>
        <taxon>Streptophyta</taxon>
        <taxon>Embryophyta</taxon>
        <taxon>Tracheophyta</taxon>
        <taxon>Spermatophyta</taxon>
        <taxon>Magnoliopsida</taxon>
        <taxon>eudicotyledons</taxon>
        <taxon>Gunneridae</taxon>
        <taxon>Pentapetalae</taxon>
        <taxon>asterids</taxon>
        <taxon>Ericales</taxon>
        <taxon>Theaceae</taxon>
        <taxon>Camellia</taxon>
    </lineage>
</organism>
<name>A0A4V3WJ27_CAMSN</name>
<evidence type="ECO:0000256" key="3">
    <source>
        <dbReference type="SAM" id="MobiDB-lite"/>
    </source>
</evidence>